<dbReference type="Proteomes" id="UP000218102">
    <property type="component" value="Unassembled WGS sequence"/>
</dbReference>
<comment type="caution">
    <text evidence="1">The sequence shown here is derived from an EMBL/GenBank/DDBJ whole genome shotgun (WGS) entry which is preliminary data.</text>
</comment>
<dbReference type="RefSeq" id="WP_096010344.1">
    <property type="nucleotide sequence ID" value="NZ_NTME01000066.1"/>
</dbReference>
<organism evidence="1 2">
    <name type="scientific">Pseudomonas plecoglossicida</name>
    <dbReference type="NCBI Taxonomy" id="70775"/>
    <lineage>
        <taxon>Bacteria</taxon>
        <taxon>Pseudomonadati</taxon>
        <taxon>Pseudomonadota</taxon>
        <taxon>Gammaproteobacteria</taxon>
        <taxon>Pseudomonadales</taxon>
        <taxon>Pseudomonadaceae</taxon>
        <taxon>Pseudomonas</taxon>
    </lineage>
</organism>
<proteinExistence type="predicted"/>
<protein>
    <recommendedName>
        <fullName evidence="3">HK97 gp10 family phage protein</fullName>
    </recommendedName>
</protein>
<gene>
    <name evidence="1" type="ORF">CMV24_29035</name>
</gene>
<name>A0A2A3LWA8_PSEDL</name>
<reference evidence="1 2" key="1">
    <citation type="submission" date="2017-09" db="EMBL/GenBank/DDBJ databases">
        <authorList>
            <person name="Ehlers B."/>
            <person name="Leendertz F.H."/>
        </authorList>
    </citation>
    <scope>NUCLEOTIDE SEQUENCE [LARGE SCALE GENOMIC DNA]</scope>
    <source>
        <strain evidence="1 2">DJ-1</strain>
    </source>
</reference>
<evidence type="ECO:0000313" key="1">
    <source>
        <dbReference type="EMBL" id="PBJ92079.1"/>
    </source>
</evidence>
<evidence type="ECO:0000313" key="2">
    <source>
        <dbReference type="Proteomes" id="UP000218102"/>
    </source>
</evidence>
<sequence>MAKQRGGRAWSVPPSAFLGVVEEDLAERHRAITLAMLGQIVLRAPVDTGRFLANNIVSIGSPVYYSLDAYDKSGRETVAKGESVLSGLEPYTVTYIQNNLAYAGALEDGHSRQAPAGIYGIAFYGVTQAYDK</sequence>
<dbReference type="EMBL" id="NTME01000066">
    <property type="protein sequence ID" value="PBJ92079.1"/>
    <property type="molecule type" value="Genomic_DNA"/>
</dbReference>
<accession>A0A2A3LWA8</accession>
<evidence type="ECO:0008006" key="3">
    <source>
        <dbReference type="Google" id="ProtNLM"/>
    </source>
</evidence>
<dbReference type="AlphaFoldDB" id="A0A2A3LWA8"/>